<name>A0ABR5AS39_BACBA</name>
<organism evidence="1 2">
    <name type="scientific">Bacillus badius</name>
    <dbReference type="NCBI Taxonomy" id="1455"/>
    <lineage>
        <taxon>Bacteria</taxon>
        <taxon>Bacillati</taxon>
        <taxon>Bacillota</taxon>
        <taxon>Bacilli</taxon>
        <taxon>Bacillales</taxon>
        <taxon>Bacillaceae</taxon>
        <taxon>Pseudobacillus</taxon>
    </lineage>
</organism>
<reference evidence="1 2" key="1">
    <citation type="submission" date="2015-01" db="EMBL/GenBank/DDBJ databases">
        <title>Genome Assembly of Bacillus badius MTCC 1458.</title>
        <authorList>
            <person name="Verma A."/>
            <person name="Khatri I."/>
            <person name="Mual P."/>
            <person name="Subramanian S."/>
            <person name="Krishnamurthi S."/>
        </authorList>
    </citation>
    <scope>NUCLEOTIDE SEQUENCE [LARGE SCALE GENOMIC DNA]</scope>
    <source>
        <strain evidence="1 2">MTCC 1458</strain>
    </source>
</reference>
<keyword evidence="2" id="KW-1185">Reference proteome</keyword>
<evidence type="ECO:0000313" key="1">
    <source>
        <dbReference type="EMBL" id="KIL77469.1"/>
    </source>
</evidence>
<sequence>MDLDLNQHLKKTKHQLQVDGKILTTYPKGGEYVLMTLLGEENIMFISMIKKLK</sequence>
<evidence type="ECO:0008006" key="3">
    <source>
        <dbReference type="Google" id="ProtNLM"/>
    </source>
</evidence>
<comment type="caution">
    <text evidence="1">The sequence shown here is derived from an EMBL/GenBank/DDBJ whole genome shotgun (WGS) entry which is preliminary data.</text>
</comment>
<evidence type="ECO:0000313" key="2">
    <source>
        <dbReference type="Proteomes" id="UP000031982"/>
    </source>
</evidence>
<accession>A0ABR5AS39</accession>
<proteinExistence type="predicted"/>
<dbReference type="EMBL" id="JXLP01000014">
    <property type="protein sequence ID" value="KIL77469.1"/>
    <property type="molecule type" value="Genomic_DNA"/>
</dbReference>
<protein>
    <recommendedName>
        <fullName evidence="3">Mobile element protein</fullName>
    </recommendedName>
</protein>
<gene>
    <name evidence="1" type="ORF">SD77_1455</name>
</gene>
<dbReference type="Proteomes" id="UP000031982">
    <property type="component" value="Unassembled WGS sequence"/>
</dbReference>